<dbReference type="SUPFAM" id="SSF110857">
    <property type="entry name" value="Gamma-glutamyl cyclotransferase-like"/>
    <property type="match status" value="1"/>
</dbReference>
<feature type="binding site" evidence="4">
    <location>
        <position position="131"/>
    </location>
    <ligand>
        <name>substrate</name>
    </ligand>
</feature>
<dbReference type="PANTHER" id="PTHR12935:SF0">
    <property type="entry name" value="GAMMA-GLUTAMYLCYCLOTRANSFERASE"/>
    <property type="match status" value="1"/>
</dbReference>
<feature type="binding site" evidence="4">
    <location>
        <begin position="4"/>
        <end position="9"/>
    </location>
    <ligand>
        <name>substrate</name>
    </ligand>
</feature>
<evidence type="ECO:0000256" key="4">
    <source>
        <dbReference type="PIRSR" id="PIRSR617939-2"/>
    </source>
</evidence>
<dbReference type="Gene3D" id="3.10.490.10">
    <property type="entry name" value="Gamma-glutamyl cyclotransferase-like"/>
    <property type="match status" value="1"/>
</dbReference>
<evidence type="ECO:0000256" key="2">
    <source>
        <dbReference type="ARBA" id="ARBA00023239"/>
    </source>
</evidence>
<proteinExistence type="evidence at transcript level"/>
<evidence type="ECO:0000313" key="5">
    <source>
        <dbReference type="EMBL" id="JAB56819.1"/>
    </source>
</evidence>
<organism evidence="5">
    <name type="scientific">Corethrella appendiculata</name>
    <dbReference type="NCBI Taxonomy" id="1370023"/>
    <lineage>
        <taxon>Eukaryota</taxon>
        <taxon>Metazoa</taxon>
        <taxon>Ecdysozoa</taxon>
        <taxon>Arthropoda</taxon>
        <taxon>Hexapoda</taxon>
        <taxon>Insecta</taxon>
        <taxon>Pterygota</taxon>
        <taxon>Neoptera</taxon>
        <taxon>Endopterygota</taxon>
        <taxon>Diptera</taxon>
        <taxon>Nematocera</taxon>
        <taxon>Culicoidea</taxon>
        <taxon>Chaoboridae</taxon>
        <taxon>Corethrella</taxon>
    </lineage>
</organism>
<dbReference type="CDD" id="cd06661">
    <property type="entry name" value="GGCT_like"/>
    <property type="match status" value="1"/>
</dbReference>
<dbReference type="EC" id="4.3.2.9" evidence="1"/>
<name>U5ESW8_9DIPT</name>
<reference evidence="5" key="1">
    <citation type="journal article" date="2014" name="Insect Biochem. Mol. Biol.">
        <title>An insight into the sialome of the frog biting fly, Corethrella appendiculata.</title>
        <authorList>
            <person name="Ribeiro J.M.C."/>
            <person name="Chagas A.C."/>
            <person name="Pham V.M."/>
            <person name="Lounibos L.P."/>
            <person name="Calvo E."/>
        </authorList>
    </citation>
    <scope>NUCLEOTIDE SEQUENCE</scope>
    <source>
        <tissue evidence="5">Salivary glands</tissue>
    </source>
</reference>
<dbReference type="PANTHER" id="PTHR12935">
    <property type="entry name" value="GAMMA-GLUTAMYLCYCLOTRANSFERASE"/>
    <property type="match status" value="1"/>
</dbReference>
<dbReference type="InterPro" id="IPR017939">
    <property type="entry name" value="G-Glutamylcylcotransferase"/>
</dbReference>
<sequence length="179" mass="19908">SFYYFAYGSNLLAKRIHLNNPTAKRFDFGYIEDFQLGFSHYAERWGGAPATIIPANGLRVYGAIWTISLENLADLDRQEGVHNSVYTPLSLPVISSAGEKIICRVYQLVNNPVKLSDNAVVPYERQPSLTYLRVIIKGAEETGLPESYISFLKNIPHNDKLGDPKLASDTLNITATIAT</sequence>
<accession>U5ESW8</accession>
<dbReference type="Pfam" id="PF13772">
    <property type="entry name" value="AIG2_2"/>
    <property type="match status" value="1"/>
</dbReference>
<dbReference type="AlphaFoldDB" id="U5ESW8"/>
<evidence type="ECO:0000256" key="1">
    <source>
        <dbReference type="ARBA" id="ARBA00012346"/>
    </source>
</evidence>
<feature type="non-terminal residue" evidence="5">
    <location>
        <position position="1"/>
    </location>
</feature>
<dbReference type="InterPro" id="IPR013024">
    <property type="entry name" value="GGCT-like"/>
</dbReference>
<feature type="active site" description="Proton acceptor" evidence="3">
    <location>
        <position position="79"/>
    </location>
</feature>
<evidence type="ECO:0000256" key="3">
    <source>
        <dbReference type="PIRSR" id="PIRSR617939-1"/>
    </source>
</evidence>
<protein>
    <recommendedName>
        <fullName evidence="1">gamma-glutamylcyclotransferase</fullName>
        <ecNumber evidence="1">4.3.2.9</ecNumber>
    </recommendedName>
</protein>
<keyword evidence="2" id="KW-0456">Lyase</keyword>
<dbReference type="GO" id="GO:0003839">
    <property type="term" value="F:gamma-glutamylcyclotransferase activity"/>
    <property type="evidence" value="ECO:0007669"/>
    <property type="project" value="UniProtKB-EC"/>
</dbReference>
<dbReference type="EMBL" id="GANO01003052">
    <property type="protein sequence ID" value="JAB56819.1"/>
    <property type="molecule type" value="mRNA"/>
</dbReference>
<dbReference type="InterPro" id="IPR036568">
    <property type="entry name" value="GGCT-like_sf"/>
</dbReference>